<dbReference type="InterPro" id="IPR036188">
    <property type="entry name" value="FAD/NAD-bd_sf"/>
</dbReference>
<evidence type="ECO:0000313" key="7">
    <source>
        <dbReference type="Proteomes" id="UP001344658"/>
    </source>
</evidence>
<evidence type="ECO:0000259" key="5">
    <source>
        <dbReference type="Pfam" id="PF01494"/>
    </source>
</evidence>
<proteinExistence type="predicted"/>
<dbReference type="GO" id="GO:0004497">
    <property type="term" value="F:monooxygenase activity"/>
    <property type="evidence" value="ECO:0007669"/>
    <property type="project" value="UniProtKB-KW"/>
</dbReference>
<keyword evidence="6" id="KW-0560">Oxidoreductase</keyword>
<reference evidence="6 7" key="1">
    <citation type="submission" date="2023-12" db="EMBL/GenBank/DDBJ databases">
        <title>Streptomyces sp. V4-01.</title>
        <authorList>
            <person name="Somphong A."/>
            <person name="Phongsopitanun W."/>
        </authorList>
    </citation>
    <scope>NUCLEOTIDE SEQUENCE [LARGE SCALE GENOMIC DNA]</scope>
    <source>
        <strain evidence="6 7">V4-01</strain>
    </source>
</reference>
<dbReference type="Pfam" id="PF01494">
    <property type="entry name" value="FAD_binding_3"/>
    <property type="match status" value="1"/>
</dbReference>
<dbReference type="RefSeq" id="WP_330800348.1">
    <property type="nucleotide sequence ID" value="NZ_JAZEWV010000049.1"/>
</dbReference>
<accession>A0ABU7PLG2</accession>
<dbReference type="Gene3D" id="3.30.9.10">
    <property type="entry name" value="D-Amino Acid Oxidase, subunit A, domain 2"/>
    <property type="match status" value="1"/>
</dbReference>
<evidence type="ECO:0000256" key="3">
    <source>
        <dbReference type="ARBA" id="ARBA00022827"/>
    </source>
</evidence>
<keyword evidence="6" id="KW-0503">Monooxygenase</keyword>
<keyword evidence="7" id="KW-1185">Reference proteome</keyword>
<evidence type="ECO:0000256" key="4">
    <source>
        <dbReference type="SAM" id="MobiDB-lite"/>
    </source>
</evidence>
<keyword evidence="3" id="KW-0274">FAD</keyword>
<organism evidence="6 7">
    <name type="scientific">Actinacidiphila polyblastidii</name>
    <dbReference type="NCBI Taxonomy" id="3110430"/>
    <lineage>
        <taxon>Bacteria</taxon>
        <taxon>Bacillati</taxon>
        <taxon>Actinomycetota</taxon>
        <taxon>Actinomycetes</taxon>
        <taxon>Kitasatosporales</taxon>
        <taxon>Streptomycetaceae</taxon>
        <taxon>Actinacidiphila</taxon>
    </lineage>
</organism>
<name>A0ABU7PLG2_9ACTN</name>
<dbReference type="SUPFAM" id="SSF51905">
    <property type="entry name" value="FAD/NAD(P)-binding domain"/>
    <property type="match status" value="1"/>
</dbReference>
<feature type="compositionally biased region" description="Pro residues" evidence="4">
    <location>
        <begin position="551"/>
        <end position="560"/>
    </location>
</feature>
<evidence type="ECO:0000256" key="2">
    <source>
        <dbReference type="ARBA" id="ARBA00022630"/>
    </source>
</evidence>
<dbReference type="Pfam" id="PF21274">
    <property type="entry name" value="Rng_hyd_C"/>
    <property type="match status" value="1"/>
</dbReference>
<dbReference type="Gene3D" id="3.50.50.60">
    <property type="entry name" value="FAD/NAD(P)-binding domain"/>
    <property type="match status" value="1"/>
</dbReference>
<keyword evidence="2" id="KW-0285">Flavoprotein</keyword>
<protein>
    <submittedName>
        <fullName evidence="6">FAD-dependent monooxygenase</fullName>
    </submittedName>
</protein>
<sequence>MSRARGPAPASGERLPRRVQVLVAGGGPVGLAAAVELGRRGVRCLVVEPRPTVSRARPRCKTLNVRTMEHLRRWGLADRLRARAPLPVSWSRDVVFCTSLTGWELSRFTGVLGLAPDGDRFPETGQQAPQYVLEEVLREAVGEIDACHLALGSRVVALDQDDEQVTVAVEDGHGGRTLVTADYVIGCDGPRSAVRDLIGSSYLGEHALRPNFGFVFRSPGLGDLVRHGPAVQYWIVNASAPALVGPLDREDTWWAIAFGVDRESGEREAQRLIDGVAGRPVRAAVLSTDPWTARMQIVDRMRGGRVFLAGDAAHLNPPFGGHGLNTGIGDAVDLGWKLAAVLAGWGGAALLDSYETERRPVQERVIREATANMRVLSTELLADNLDDADRAGAEARRVAGARIQQTKAAEFHSLDLVLGLRVSTSPVLPEDEVQGGDGPESAGRTGARLPHLFLADGRSLYDLLGPGLTLLTFGRGAPDRAVEDAARARGVPLTVVDLHELTGRDRDRAARLGARRLLVRPDQVVGWRGDGLPQDVPALIDTLSGAAQAPRRPPALPAAPRPRAGRNGDGADAAHPR</sequence>
<dbReference type="EMBL" id="JAZEWV010000049">
    <property type="protein sequence ID" value="MEE4546625.1"/>
    <property type="molecule type" value="Genomic_DNA"/>
</dbReference>
<evidence type="ECO:0000313" key="6">
    <source>
        <dbReference type="EMBL" id="MEE4546625.1"/>
    </source>
</evidence>
<dbReference type="PANTHER" id="PTHR43004">
    <property type="entry name" value="TRK SYSTEM POTASSIUM UPTAKE PROTEIN"/>
    <property type="match status" value="1"/>
</dbReference>
<dbReference type="Gene3D" id="3.40.30.120">
    <property type="match status" value="1"/>
</dbReference>
<dbReference type="NCBIfam" id="NF004780">
    <property type="entry name" value="PRK06126.1"/>
    <property type="match status" value="1"/>
</dbReference>
<feature type="domain" description="FAD-binding" evidence="5">
    <location>
        <begin position="18"/>
        <end position="368"/>
    </location>
</feature>
<comment type="caution">
    <text evidence="6">The sequence shown here is derived from an EMBL/GenBank/DDBJ whole genome shotgun (WGS) entry which is preliminary data.</text>
</comment>
<comment type="cofactor">
    <cofactor evidence="1">
        <name>FAD</name>
        <dbReference type="ChEBI" id="CHEBI:57692"/>
    </cofactor>
</comment>
<dbReference type="InterPro" id="IPR050641">
    <property type="entry name" value="RIFMO-like"/>
</dbReference>
<dbReference type="PANTHER" id="PTHR43004:SF19">
    <property type="entry name" value="BINDING MONOOXYGENASE, PUTATIVE (JCVI)-RELATED"/>
    <property type="match status" value="1"/>
</dbReference>
<dbReference type="InterPro" id="IPR002938">
    <property type="entry name" value="FAD-bd"/>
</dbReference>
<dbReference type="PRINTS" id="PR00420">
    <property type="entry name" value="RNGMNOXGNASE"/>
</dbReference>
<gene>
    <name evidence="6" type="ORF">V2S66_32260</name>
</gene>
<feature type="region of interest" description="Disordered" evidence="4">
    <location>
        <begin position="541"/>
        <end position="577"/>
    </location>
</feature>
<evidence type="ECO:0000256" key="1">
    <source>
        <dbReference type="ARBA" id="ARBA00001974"/>
    </source>
</evidence>
<dbReference type="Proteomes" id="UP001344658">
    <property type="component" value="Unassembled WGS sequence"/>
</dbReference>